<evidence type="ECO:0000256" key="7">
    <source>
        <dbReference type="ARBA" id="ARBA00023136"/>
    </source>
</evidence>
<comment type="caution">
    <text evidence="10">The sequence shown here is derived from an EMBL/GenBank/DDBJ whole genome shotgun (WGS) entry which is preliminary data.</text>
</comment>
<evidence type="ECO:0000256" key="9">
    <source>
        <dbReference type="SAM" id="Phobius"/>
    </source>
</evidence>
<feature type="transmembrane region" description="Helical" evidence="9">
    <location>
        <begin position="220"/>
        <end position="241"/>
    </location>
</feature>
<dbReference type="GO" id="GO:0005886">
    <property type="term" value="C:plasma membrane"/>
    <property type="evidence" value="ECO:0007669"/>
    <property type="project" value="UniProtKB-SubCell"/>
</dbReference>
<sequence>MHWIDGIVQGVLLGGLYAQYALGMALMFGVMKIVNVTHGDLVVLLALIGISLANVAGLGPWAVLATLVPIGAALGWLLQRALLNRVVGNDPLPSLIATFGLSIALQNAMLVIWSADTRSLSGGGIQQASISLGPIFVGVLPLIVLICATLLTGGLDLTMRRTRFGRSLRAASADVEAAAMVGVNPRNVYAAATAIAVGILGFAATFQAMRSTVAPADGPFQLIFAFEAVIIGGLGSIWGAFAGAMILGISQAIGFRISPGFGILAGHLVFLAVLAIRPQGIFQRRA</sequence>
<keyword evidence="4 9" id="KW-0812">Transmembrane</keyword>
<feature type="transmembrane region" description="Helical" evidence="9">
    <location>
        <begin position="6"/>
        <end position="29"/>
    </location>
</feature>
<evidence type="ECO:0000256" key="8">
    <source>
        <dbReference type="ARBA" id="ARBA00037998"/>
    </source>
</evidence>
<dbReference type="PANTHER" id="PTHR11795">
    <property type="entry name" value="BRANCHED-CHAIN AMINO ACID TRANSPORT SYSTEM PERMEASE PROTEIN LIVH"/>
    <property type="match status" value="1"/>
</dbReference>
<evidence type="ECO:0000256" key="4">
    <source>
        <dbReference type="ARBA" id="ARBA00022692"/>
    </source>
</evidence>
<feature type="transmembrane region" description="Helical" evidence="9">
    <location>
        <begin position="253"/>
        <end position="276"/>
    </location>
</feature>
<name>A0A2T7UT40_9RHOB</name>
<keyword evidence="7 9" id="KW-0472">Membrane</keyword>
<dbReference type="InterPro" id="IPR052157">
    <property type="entry name" value="BCAA_transport_permease"/>
</dbReference>
<dbReference type="InterPro" id="IPR001851">
    <property type="entry name" value="ABC_transp_permease"/>
</dbReference>
<evidence type="ECO:0000313" key="11">
    <source>
        <dbReference type="Proteomes" id="UP000244810"/>
    </source>
</evidence>
<keyword evidence="11" id="KW-1185">Reference proteome</keyword>
<gene>
    <name evidence="10" type="ORF">DDE23_09935</name>
</gene>
<keyword evidence="3" id="KW-1003">Cell membrane</keyword>
<keyword evidence="6 9" id="KW-1133">Transmembrane helix</keyword>
<dbReference type="CDD" id="cd06582">
    <property type="entry name" value="TM_PBP1_LivH_like"/>
    <property type="match status" value="1"/>
</dbReference>
<evidence type="ECO:0000256" key="3">
    <source>
        <dbReference type="ARBA" id="ARBA00022475"/>
    </source>
</evidence>
<feature type="transmembrane region" description="Helical" evidence="9">
    <location>
        <begin position="135"/>
        <end position="159"/>
    </location>
</feature>
<dbReference type="OrthoDB" id="9807115at2"/>
<evidence type="ECO:0000256" key="2">
    <source>
        <dbReference type="ARBA" id="ARBA00022448"/>
    </source>
</evidence>
<evidence type="ECO:0000256" key="6">
    <source>
        <dbReference type="ARBA" id="ARBA00022989"/>
    </source>
</evidence>
<dbReference type="EMBL" id="QDDR01000004">
    <property type="protein sequence ID" value="PVE47748.1"/>
    <property type="molecule type" value="Genomic_DNA"/>
</dbReference>
<keyword evidence="2" id="KW-0813">Transport</keyword>
<protein>
    <submittedName>
        <fullName evidence="10">Branched-chain amino acid ABC transporter permease</fullName>
    </submittedName>
</protein>
<accession>A0A2T7UT40</accession>
<proteinExistence type="inferred from homology"/>
<dbReference type="Proteomes" id="UP000244810">
    <property type="component" value="Unassembled WGS sequence"/>
</dbReference>
<dbReference type="GO" id="GO:0022857">
    <property type="term" value="F:transmembrane transporter activity"/>
    <property type="evidence" value="ECO:0007669"/>
    <property type="project" value="InterPro"/>
</dbReference>
<dbReference type="GO" id="GO:0006865">
    <property type="term" value="P:amino acid transport"/>
    <property type="evidence" value="ECO:0007669"/>
    <property type="project" value="UniProtKB-KW"/>
</dbReference>
<keyword evidence="5" id="KW-0029">Amino-acid transport</keyword>
<comment type="subcellular location">
    <subcellularLocation>
        <location evidence="1">Cell membrane</location>
        <topology evidence="1">Multi-pass membrane protein</topology>
    </subcellularLocation>
</comment>
<comment type="similarity">
    <text evidence="8">Belongs to the binding-protein-dependent transport system permease family. LivHM subfamily.</text>
</comment>
<dbReference type="RefSeq" id="WP_107751120.1">
    <property type="nucleotide sequence ID" value="NZ_QBKF01000003.1"/>
</dbReference>
<evidence type="ECO:0000313" key="10">
    <source>
        <dbReference type="EMBL" id="PVE47748.1"/>
    </source>
</evidence>
<dbReference type="Pfam" id="PF02653">
    <property type="entry name" value="BPD_transp_2"/>
    <property type="match status" value="1"/>
</dbReference>
<evidence type="ECO:0000256" key="1">
    <source>
        <dbReference type="ARBA" id="ARBA00004651"/>
    </source>
</evidence>
<dbReference type="AlphaFoldDB" id="A0A2T7UT40"/>
<reference evidence="10 11" key="1">
    <citation type="journal article" date="2011" name="Syst. Appl. Microbiol.">
        <title>Defluviimonas denitrificans gen. nov., sp. nov., and Pararhodobacter aggregans gen. nov., sp. nov., non-phototrophic Rhodobacteraceae from the biofilter of a marine aquaculture.</title>
        <authorList>
            <person name="Foesel B.U."/>
            <person name="Drake H.L."/>
            <person name="Schramm A."/>
        </authorList>
    </citation>
    <scope>NUCLEOTIDE SEQUENCE [LARGE SCALE GENOMIC DNA]</scope>
    <source>
        <strain evidence="10 11">D1-19</strain>
    </source>
</reference>
<dbReference type="PANTHER" id="PTHR11795:SF445">
    <property type="entry name" value="AMINO ACID ABC TRANSPORTER PERMEASE PROTEIN"/>
    <property type="match status" value="1"/>
</dbReference>
<organism evidence="10 11">
    <name type="scientific">Pararhodobacter aggregans</name>
    <dbReference type="NCBI Taxonomy" id="404875"/>
    <lineage>
        <taxon>Bacteria</taxon>
        <taxon>Pseudomonadati</taxon>
        <taxon>Pseudomonadota</taxon>
        <taxon>Alphaproteobacteria</taxon>
        <taxon>Rhodobacterales</taxon>
        <taxon>Paracoccaceae</taxon>
        <taxon>Pararhodobacter</taxon>
    </lineage>
</organism>
<feature type="transmembrane region" description="Helical" evidence="9">
    <location>
        <begin position="95"/>
        <end position="115"/>
    </location>
</feature>
<feature type="transmembrane region" description="Helical" evidence="9">
    <location>
        <begin position="188"/>
        <end position="208"/>
    </location>
</feature>
<evidence type="ECO:0000256" key="5">
    <source>
        <dbReference type="ARBA" id="ARBA00022970"/>
    </source>
</evidence>
<feature type="transmembrane region" description="Helical" evidence="9">
    <location>
        <begin position="41"/>
        <end position="58"/>
    </location>
</feature>